<dbReference type="PANTHER" id="PTHR35394:SF5">
    <property type="entry name" value="DUF3176 DOMAIN-CONTAINING PROTEIN"/>
    <property type="match status" value="1"/>
</dbReference>
<gene>
    <name evidence="3" type="ORF">B0T14DRAFT_567329</name>
</gene>
<feature type="transmembrane region" description="Helical" evidence="2">
    <location>
        <begin position="65"/>
        <end position="86"/>
    </location>
</feature>
<evidence type="ECO:0000313" key="3">
    <source>
        <dbReference type="EMBL" id="KAK0620589.1"/>
    </source>
</evidence>
<dbReference type="Pfam" id="PF11374">
    <property type="entry name" value="DUF3176"/>
    <property type="match status" value="1"/>
</dbReference>
<dbReference type="InterPro" id="IPR021514">
    <property type="entry name" value="DUF3176"/>
</dbReference>
<comment type="caution">
    <text evidence="3">The sequence shown here is derived from an EMBL/GenBank/DDBJ whole genome shotgun (WGS) entry which is preliminary data.</text>
</comment>
<protein>
    <submittedName>
        <fullName evidence="3">Uncharacterized protein</fullName>
    </submittedName>
</protein>
<evidence type="ECO:0000256" key="2">
    <source>
        <dbReference type="SAM" id="Phobius"/>
    </source>
</evidence>
<organism evidence="3 4">
    <name type="scientific">Immersiella caudata</name>
    <dbReference type="NCBI Taxonomy" id="314043"/>
    <lineage>
        <taxon>Eukaryota</taxon>
        <taxon>Fungi</taxon>
        <taxon>Dikarya</taxon>
        <taxon>Ascomycota</taxon>
        <taxon>Pezizomycotina</taxon>
        <taxon>Sordariomycetes</taxon>
        <taxon>Sordariomycetidae</taxon>
        <taxon>Sordariales</taxon>
        <taxon>Lasiosphaeriaceae</taxon>
        <taxon>Immersiella</taxon>
    </lineage>
</organism>
<reference evidence="3" key="1">
    <citation type="submission" date="2023-06" db="EMBL/GenBank/DDBJ databases">
        <title>Genome-scale phylogeny and comparative genomics of the fungal order Sordariales.</title>
        <authorList>
            <consortium name="Lawrence Berkeley National Laboratory"/>
            <person name="Hensen N."/>
            <person name="Bonometti L."/>
            <person name="Westerberg I."/>
            <person name="Brannstrom I.O."/>
            <person name="Guillou S."/>
            <person name="Cros-Aarteil S."/>
            <person name="Calhoun S."/>
            <person name="Haridas S."/>
            <person name="Kuo A."/>
            <person name="Mondo S."/>
            <person name="Pangilinan J."/>
            <person name="Riley R."/>
            <person name="Labutti K."/>
            <person name="Andreopoulos B."/>
            <person name="Lipzen A."/>
            <person name="Chen C."/>
            <person name="Yanf M."/>
            <person name="Daum C."/>
            <person name="Ng V."/>
            <person name="Clum A."/>
            <person name="Steindorff A."/>
            <person name="Ohm R."/>
            <person name="Martin F."/>
            <person name="Silar P."/>
            <person name="Natvig D."/>
            <person name="Lalanne C."/>
            <person name="Gautier V."/>
            <person name="Ament-Velasquez S.L."/>
            <person name="Kruys A."/>
            <person name="Hutchinson M.I."/>
            <person name="Powell A.J."/>
            <person name="Barry K."/>
            <person name="Miller A.N."/>
            <person name="Grigoriev I.V."/>
            <person name="Debuchy R."/>
            <person name="Gladieux P."/>
            <person name="Thoren M.H."/>
            <person name="Johannesson H."/>
        </authorList>
    </citation>
    <scope>NUCLEOTIDE SEQUENCE</scope>
    <source>
        <strain evidence="3">CBS 606.72</strain>
    </source>
</reference>
<dbReference type="Proteomes" id="UP001175000">
    <property type="component" value="Unassembled WGS sequence"/>
</dbReference>
<dbReference type="AlphaFoldDB" id="A0AA39WS53"/>
<keyword evidence="2" id="KW-0472">Membrane</keyword>
<dbReference type="EMBL" id="JAULSU010000004">
    <property type="protein sequence ID" value="KAK0620589.1"/>
    <property type="molecule type" value="Genomic_DNA"/>
</dbReference>
<proteinExistence type="predicted"/>
<accession>A0AA39WS53</accession>
<feature type="region of interest" description="Disordered" evidence="1">
    <location>
        <begin position="1"/>
        <end position="32"/>
    </location>
</feature>
<evidence type="ECO:0000256" key="1">
    <source>
        <dbReference type="SAM" id="MobiDB-lite"/>
    </source>
</evidence>
<dbReference type="PANTHER" id="PTHR35394">
    <property type="entry name" value="DUF3176 DOMAIN-CONTAINING PROTEIN"/>
    <property type="match status" value="1"/>
</dbReference>
<evidence type="ECO:0000313" key="4">
    <source>
        <dbReference type="Proteomes" id="UP001175000"/>
    </source>
</evidence>
<name>A0AA39WS53_9PEZI</name>
<keyword evidence="2" id="KW-1133">Transmembrane helix</keyword>
<keyword evidence="2" id="KW-0812">Transmembrane</keyword>
<feature type="region of interest" description="Disordered" evidence="1">
    <location>
        <begin position="189"/>
        <end position="232"/>
    </location>
</feature>
<sequence length="354" mass="38579">MEVERDIESLASANNQASKTPSPSPANPTTTTLQTWQRPWLTTHGRFSDSRSRIRHFLGRLGDTWAWEFASMMLSLAGMTAIIAILKSYDGKAFPRMTGGISLNSLVATLSTLSKSSLIFSVSAYDGTPRPLDDVETFDRAGRGPLGATKLLLGRTARSVPESIGAIAITCALAVDPFVQQVVGSAQAESYVPSGPGNEAWTERQTRPAYFPRDQSRDRTPPMFGDPQRNYSDPDRANYLERLNGALWNEASVYGLQAHYPSGNCQVDSFETLEFCVDSAVVTDLENLYVNCNADASGSGPFGDHSWRFAAYQSGMMLGGSLFLPPPVSSHRIPRRSKLEPANDTPSARCIATR</sequence>
<keyword evidence="4" id="KW-1185">Reference proteome</keyword>